<gene>
    <name evidence="2" type="ORF">R1flu_028505</name>
</gene>
<evidence type="ECO:0000313" key="2">
    <source>
        <dbReference type="EMBL" id="KAL2609932.1"/>
    </source>
</evidence>
<evidence type="ECO:0000256" key="1">
    <source>
        <dbReference type="SAM" id="Coils"/>
    </source>
</evidence>
<comment type="caution">
    <text evidence="2">The sequence shown here is derived from an EMBL/GenBank/DDBJ whole genome shotgun (WGS) entry which is preliminary data.</text>
</comment>
<dbReference type="EMBL" id="JBHFFA010000008">
    <property type="protein sequence ID" value="KAL2609932.1"/>
    <property type="molecule type" value="Genomic_DNA"/>
</dbReference>
<sequence length="213" mass="24372">MEELAFESCGVLDLVPLTSDEGEDGEQEELEELIFRIAEYVEGSIALEETILLEEDGEAFMEAQLRKQHLEECIEAITEYVEETIAAEEEEEEEETARNLQDCRTQDMEALVEAIAEYVEETLEQEEEELKDVVEEYVVDLKKTLFEDESKQEQLTPSVRTGVRFLETWYLNKPPRVASATRIKTITAGNAFLKGSGSRKRDFEGNVRSVCTR</sequence>
<accession>A0ABD1XLV7</accession>
<reference evidence="2 3" key="1">
    <citation type="submission" date="2024-09" db="EMBL/GenBank/DDBJ databases">
        <title>Chromosome-scale assembly of Riccia fluitans.</title>
        <authorList>
            <person name="Paukszto L."/>
            <person name="Sawicki J."/>
            <person name="Karawczyk K."/>
            <person name="Piernik-Szablinska J."/>
            <person name="Szczecinska M."/>
            <person name="Mazdziarz M."/>
        </authorList>
    </citation>
    <scope>NUCLEOTIDE SEQUENCE [LARGE SCALE GENOMIC DNA]</scope>
    <source>
        <strain evidence="2">Rf_01</strain>
        <tissue evidence="2">Aerial parts of the thallus</tissue>
    </source>
</reference>
<name>A0ABD1XLV7_9MARC</name>
<feature type="coiled-coil region" evidence="1">
    <location>
        <begin position="86"/>
        <end position="140"/>
    </location>
</feature>
<keyword evidence="1" id="KW-0175">Coiled coil</keyword>
<proteinExistence type="predicted"/>
<dbReference type="Proteomes" id="UP001605036">
    <property type="component" value="Unassembled WGS sequence"/>
</dbReference>
<organism evidence="2 3">
    <name type="scientific">Riccia fluitans</name>
    <dbReference type="NCBI Taxonomy" id="41844"/>
    <lineage>
        <taxon>Eukaryota</taxon>
        <taxon>Viridiplantae</taxon>
        <taxon>Streptophyta</taxon>
        <taxon>Embryophyta</taxon>
        <taxon>Marchantiophyta</taxon>
        <taxon>Marchantiopsida</taxon>
        <taxon>Marchantiidae</taxon>
        <taxon>Marchantiales</taxon>
        <taxon>Ricciaceae</taxon>
        <taxon>Riccia</taxon>
    </lineage>
</organism>
<evidence type="ECO:0000313" key="3">
    <source>
        <dbReference type="Proteomes" id="UP001605036"/>
    </source>
</evidence>
<dbReference type="AlphaFoldDB" id="A0ABD1XLV7"/>
<protein>
    <submittedName>
        <fullName evidence="2">Uncharacterized protein</fullName>
    </submittedName>
</protein>
<keyword evidence="3" id="KW-1185">Reference proteome</keyword>